<proteinExistence type="predicted"/>
<feature type="transmembrane region" description="Helical" evidence="1">
    <location>
        <begin position="58"/>
        <end position="80"/>
    </location>
</feature>
<keyword evidence="3" id="KW-1185">Reference proteome</keyword>
<evidence type="ECO:0008006" key="4">
    <source>
        <dbReference type="Google" id="ProtNLM"/>
    </source>
</evidence>
<feature type="transmembrane region" description="Helical" evidence="1">
    <location>
        <begin position="152"/>
        <end position="171"/>
    </location>
</feature>
<keyword evidence="1" id="KW-0812">Transmembrane</keyword>
<dbReference type="RefSeq" id="WP_326454316.1">
    <property type="nucleotide sequence ID" value="NZ_JAYMFH010000001.1"/>
</dbReference>
<accession>A0ABU6IWK1</accession>
<dbReference type="Proteomes" id="UP001343724">
    <property type="component" value="Unassembled WGS sequence"/>
</dbReference>
<keyword evidence="1" id="KW-0472">Membrane</keyword>
<feature type="transmembrane region" description="Helical" evidence="1">
    <location>
        <begin position="21"/>
        <end position="46"/>
    </location>
</feature>
<dbReference type="EMBL" id="JAYMFH010000001">
    <property type="protein sequence ID" value="MEC4294158.1"/>
    <property type="molecule type" value="Genomic_DNA"/>
</dbReference>
<sequence length="179" mass="19231">MDKQLAAIKTTRGKLVSTSRGLATIFLIIFILYCAAHVAVFLYTALLPDGFSYLGPSTLAGISPFIIPSISGGFTVFLLWRIFREIGCNASPFTPLRVRQIRALGFLFLATAICGFFITPGADVGAVNGDAHMLIESDASASDSIHVDATSFMISIVCFALSFIFSYGATLEQETDDLV</sequence>
<evidence type="ECO:0000313" key="3">
    <source>
        <dbReference type="Proteomes" id="UP001343724"/>
    </source>
</evidence>
<reference evidence="2 3" key="1">
    <citation type="submission" date="2024-01" db="EMBL/GenBank/DDBJ databases">
        <title>novel species in genus Adlercreutzia.</title>
        <authorList>
            <person name="Liu X."/>
        </authorList>
    </citation>
    <scope>NUCLEOTIDE SEQUENCE [LARGE SCALE GENOMIC DNA]</scope>
    <source>
        <strain evidence="2 3">R22</strain>
    </source>
</reference>
<protein>
    <recommendedName>
        <fullName evidence="4">DUF2975 domain-containing protein</fullName>
    </recommendedName>
</protein>
<evidence type="ECO:0000256" key="1">
    <source>
        <dbReference type="SAM" id="Phobius"/>
    </source>
</evidence>
<feature type="transmembrane region" description="Helical" evidence="1">
    <location>
        <begin position="101"/>
        <end position="119"/>
    </location>
</feature>
<evidence type="ECO:0000313" key="2">
    <source>
        <dbReference type="EMBL" id="MEC4294158.1"/>
    </source>
</evidence>
<keyword evidence="1" id="KW-1133">Transmembrane helix</keyword>
<name>A0ABU6IWK1_9ACTN</name>
<gene>
    <name evidence="2" type="ORF">VJ920_02405</name>
</gene>
<organism evidence="2 3">
    <name type="scientific">Adlercreutzia shanghongiae</name>
    <dbReference type="NCBI Taxonomy" id="3111773"/>
    <lineage>
        <taxon>Bacteria</taxon>
        <taxon>Bacillati</taxon>
        <taxon>Actinomycetota</taxon>
        <taxon>Coriobacteriia</taxon>
        <taxon>Eggerthellales</taxon>
        <taxon>Eggerthellaceae</taxon>
        <taxon>Adlercreutzia</taxon>
    </lineage>
</organism>
<comment type="caution">
    <text evidence="2">The sequence shown here is derived from an EMBL/GenBank/DDBJ whole genome shotgun (WGS) entry which is preliminary data.</text>
</comment>